<evidence type="ECO:0000259" key="3">
    <source>
        <dbReference type="Pfam" id="PF06742"/>
    </source>
</evidence>
<dbReference type="InterPro" id="IPR010621">
    <property type="entry name" value="DUF1214"/>
</dbReference>
<evidence type="ECO:0000313" key="5">
    <source>
        <dbReference type="EMBL" id="WVT05867.1"/>
    </source>
</evidence>
<accession>A0ABZ2BEE1</accession>
<dbReference type="PANTHER" id="PTHR36509">
    <property type="entry name" value="BLL3101 PROTEIN"/>
    <property type="match status" value="1"/>
</dbReference>
<keyword evidence="2" id="KW-0732">Signal</keyword>
<dbReference type="SUPFAM" id="SSF160935">
    <property type="entry name" value="VPA0735-like"/>
    <property type="match status" value="1"/>
</dbReference>
<organism evidence="5 6">
    <name type="scientific">Sinorhizobium chiapasense</name>
    <dbReference type="NCBI Taxonomy" id="501572"/>
    <lineage>
        <taxon>Bacteria</taxon>
        <taxon>Pseudomonadati</taxon>
        <taxon>Pseudomonadota</taxon>
        <taxon>Alphaproteobacteria</taxon>
        <taxon>Hyphomicrobiales</taxon>
        <taxon>Rhizobiaceae</taxon>
        <taxon>Sinorhizobium/Ensifer group</taxon>
        <taxon>Sinorhizobium</taxon>
    </lineage>
</organism>
<dbReference type="Proteomes" id="UP001432360">
    <property type="component" value="Chromosome"/>
</dbReference>
<dbReference type="Gene3D" id="2.60.40.1610">
    <property type="entry name" value="Domain of unknown function DUF1254"/>
    <property type="match status" value="1"/>
</dbReference>
<evidence type="ECO:0000313" key="6">
    <source>
        <dbReference type="Proteomes" id="UP001432360"/>
    </source>
</evidence>
<feature type="domain" description="DUF1254" evidence="4">
    <location>
        <begin position="67"/>
        <end position="198"/>
    </location>
</feature>
<feature type="chain" id="PRO_5046213234" evidence="2">
    <location>
        <begin position="20"/>
        <end position="506"/>
    </location>
</feature>
<dbReference type="EMBL" id="CP133148">
    <property type="protein sequence ID" value="WVT05867.1"/>
    <property type="molecule type" value="Genomic_DNA"/>
</dbReference>
<keyword evidence="6" id="KW-1185">Reference proteome</keyword>
<dbReference type="InterPro" id="IPR037049">
    <property type="entry name" value="DUF1214_C_sf"/>
</dbReference>
<dbReference type="InterPro" id="IPR010679">
    <property type="entry name" value="DUF1254"/>
</dbReference>
<evidence type="ECO:0000256" key="2">
    <source>
        <dbReference type="SAM" id="SignalP"/>
    </source>
</evidence>
<evidence type="ECO:0000259" key="4">
    <source>
        <dbReference type="Pfam" id="PF06863"/>
    </source>
</evidence>
<dbReference type="Pfam" id="PF06863">
    <property type="entry name" value="DUF1254"/>
    <property type="match status" value="1"/>
</dbReference>
<dbReference type="InterPro" id="IPR037050">
    <property type="entry name" value="DUF1254_sf"/>
</dbReference>
<name>A0ABZ2BEE1_9HYPH</name>
<proteinExistence type="predicted"/>
<feature type="region of interest" description="Disordered" evidence="1">
    <location>
        <begin position="486"/>
        <end position="506"/>
    </location>
</feature>
<evidence type="ECO:0000256" key="1">
    <source>
        <dbReference type="SAM" id="MobiDB-lite"/>
    </source>
</evidence>
<gene>
    <name evidence="5" type="ORF">RB548_11420</name>
</gene>
<feature type="compositionally biased region" description="Basic residues" evidence="1">
    <location>
        <begin position="497"/>
        <end position="506"/>
    </location>
</feature>
<feature type="domain" description="DUF1214" evidence="3">
    <location>
        <begin position="337"/>
        <end position="448"/>
    </location>
</feature>
<feature type="signal peptide" evidence="2">
    <location>
        <begin position="1"/>
        <end position="19"/>
    </location>
</feature>
<sequence length="506" mass="56512">MILALFAAALPAPLTAVRAADQTLSPEEARAIAKEAYIYGFPLVDNYRVQYSYFVDKSDPEYKAPWNTLFNTARVYTPEDKAIQTPNSDTPYSFVGADLRAEPLVFTVPAVETGRYYSLQFIDQYTFNFAYVGSRATGNEAGKFLLAGPGWKGETPPGIKQVIRSETDFAFVLYRTQLFDSADIDNVKKIQAGYAVEPLSRFLGQPAPPAPATIDFPKPLTREEQKASPEFFDELNFILQFSPTHPSETEIRARFADLGIGPDITFDPDTLSPEQQQAVKDGMAEAWAAFDDFKKNELETGKKTSGDTVGTREHLNGDYIARMSAAVLGIYGNSKEEALYPIYFTDDQQQPLTGANRYTLRFGPDELPPVNAFWSLTLYELPESLLYANPLNRYLINSPMLPGLKRDADGGITLRIQHDSPAADEDANWLPAPSGPFFTAMRLYWPKQEALDGQWKAPPLQKSNCPPVRRMHHDDEIRVLFPRAGARGGGRCAGANRRQRRARHAR</sequence>
<dbReference type="Pfam" id="PF06742">
    <property type="entry name" value="DUF1214"/>
    <property type="match status" value="1"/>
</dbReference>
<dbReference type="Gene3D" id="2.60.120.600">
    <property type="entry name" value="Domain of unknown function DUF1214, C-terminal domain"/>
    <property type="match status" value="1"/>
</dbReference>
<protein>
    <submittedName>
        <fullName evidence="5">DUF1254 domain-containing protein</fullName>
    </submittedName>
</protein>
<dbReference type="PANTHER" id="PTHR36509:SF2">
    <property type="entry name" value="BLL3101 PROTEIN"/>
    <property type="match status" value="1"/>
</dbReference>
<reference evidence="5" key="1">
    <citation type="submission" date="2023-08" db="EMBL/GenBank/DDBJ databases">
        <title>Complete genome sequence of Sinorhizobium chiapanecum ITTG S70 isolated from Acaciella angustissima nodules in Chiapas-Mexico.</title>
        <authorList>
            <person name="Rincon-Rosales R."/>
            <person name="Rogel M.A."/>
            <person name="Rincon-Medina C.I."/>
            <person name="Guerrero G."/>
            <person name="Manzano-Gomez L.A."/>
            <person name="Lopez-Lopez A."/>
            <person name="Rincon Molina F.A."/>
            <person name="Martinez-Romero E."/>
        </authorList>
    </citation>
    <scope>NUCLEOTIDE SEQUENCE</scope>
    <source>
        <strain evidence="5">ITTG S70</strain>
    </source>
</reference>